<dbReference type="PANTHER" id="PTHR47691">
    <property type="entry name" value="REGULATOR-RELATED"/>
    <property type="match status" value="1"/>
</dbReference>
<evidence type="ECO:0000313" key="1">
    <source>
        <dbReference type="EMBL" id="GGZ89929.1"/>
    </source>
</evidence>
<keyword evidence="2" id="KW-1185">Reference proteome</keyword>
<dbReference type="Gene3D" id="3.40.50.300">
    <property type="entry name" value="P-loop containing nucleotide triphosphate hydrolases"/>
    <property type="match status" value="1"/>
</dbReference>
<name>A0A918R977_9ACTN</name>
<dbReference type="Gene3D" id="1.25.40.10">
    <property type="entry name" value="Tetratricopeptide repeat domain"/>
    <property type="match status" value="1"/>
</dbReference>
<dbReference type="PRINTS" id="PR00364">
    <property type="entry name" value="DISEASERSIST"/>
</dbReference>
<sequence>MTDNTDNQADEPLKALAPVSHGNDLSGVVYGPSVQAHQIHGGITFQVQPPPAPGPDVRPDEVPPVLFDFINRTEELARLNALFGDHSEASARRVGLGLVYGLRGVGKTSMISYWAEHGRRLFPDGQIYVDFDTLGGRSGGGDVSEAARHCLRALGVGEPAIPSSLEERVAMFRSCSARRRLLVVLDNVRHPGQVRALLPKGPGSVLLATSHARLGELIMLGAKLLELPPFDRASGLRLLAAWCGEEQIHTDRSAAERVVDLCCGLPEALSVLAARLQTTPGLTVTRLADELADETRRLAGMSLGEEHSVSAVFDLTYRELPPDAARMYRLAAWIPGRAFDTGTAAAAAGLAPGTAQALLRTLEKTRLLDKAMPDGRYRFHDLVRLHARQRAEEEEPDGARQGVIHRVVRHYLALTAFADRAVRQDRLRIADLTDLLRGAADPFASVGGPAPLDWLEAEHRTLLDVLRAAWEAGLATEVWQLAEAFTVLFLHHRHLAIWRESLELGARAAARCVEPAAEGRLRSLLSRPLMDLGEFDTARAELERAAACAEVSGHLVLQASVQEFLGRYWEHCDIDRAIASYQRSVELNIEAGERRGAAIAAYFLGCAQDARGDHAAALDTLLQARRRLLAVADARMAARATLAIGVAYDHLGRPAEAIDALSEAAEMLRAQKAAHYEAQALLALADIEERTGAERAAVRAHLTRAWEIYTQEGNPAADRVRERLDGRYGTE</sequence>
<comment type="caution">
    <text evidence="1">The sequence shown here is derived from an EMBL/GenBank/DDBJ whole genome shotgun (WGS) entry which is preliminary data.</text>
</comment>
<protein>
    <submittedName>
        <fullName evidence="1">NTPase</fullName>
    </submittedName>
</protein>
<proteinExistence type="predicted"/>
<dbReference type="PANTHER" id="PTHR47691:SF3">
    <property type="entry name" value="HTH-TYPE TRANSCRIPTIONAL REGULATOR RV0890C-RELATED"/>
    <property type="match status" value="1"/>
</dbReference>
<dbReference type="EMBL" id="BMWH01000010">
    <property type="protein sequence ID" value="GGZ89929.1"/>
    <property type="molecule type" value="Genomic_DNA"/>
</dbReference>
<dbReference type="AlphaFoldDB" id="A0A918R977"/>
<gene>
    <name evidence="1" type="ORF">GCM10010389_30350</name>
</gene>
<dbReference type="SUPFAM" id="SSF52540">
    <property type="entry name" value="P-loop containing nucleoside triphosphate hydrolases"/>
    <property type="match status" value="1"/>
</dbReference>
<organism evidence="1 2">
    <name type="scientific">Streptomyces echinoruber</name>
    <dbReference type="NCBI Taxonomy" id="68898"/>
    <lineage>
        <taxon>Bacteria</taxon>
        <taxon>Bacillati</taxon>
        <taxon>Actinomycetota</taxon>
        <taxon>Actinomycetes</taxon>
        <taxon>Kitasatosporales</taxon>
        <taxon>Streptomycetaceae</taxon>
        <taxon>Streptomyces</taxon>
    </lineage>
</organism>
<reference evidence="1" key="1">
    <citation type="journal article" date="2014" name="Int. J. Syst. Evol. Microbiol.">
        <title>Complete genome sequence of Corynebacterium casei LMG S-19264T (=DSM 44701T), isolated from a smear-ripened cheese.</title>
        <authorList>
            <consortium name="US DOE Joint Genome Institute (JGI-PGF)"/>
            <person name="Walter F."/>
            <person name="Albersmeier A."/>
            <person name="Kalinowski J."/>
            <person name="Ruckert C."/>
        </authorList>
    </citation>
    <scope>NUCLEOTIDE SEQUENCE</scope>
    <source>
        <strain evidence="1">JCM 5016</strain>
    </source>
</reference>
<reference evidence="1" key="2">
    <citation type="submission" date="2020-09" db="EMBL/GenBank/DDBJ databases">
        <authorList>
            <person name="Sun Q."/>
            <person name="Ohkuma M."/>
        </authorList>
    </citation>
    <scope>NUCLEOTIDE SEQUENCE</scope>
    <source>
        <strain evidence="1">JCM 5016</strain>
    </source>
</reference>
<dbReference type="InterPro" id="IPR027417">
    <property type="entry name" value="P-loop_NTPase"/>
</dbReference>
<dbReference type="InterPro" id="IPR011990">
    <property type="entry name" value="TPR-like_helical_dom_sf"/>
</dbReference>
<evidence type="ECO:0000313" key="2">
    <source>
        <dbReference type="Proteomes" id="UP000623010"/>
    </source>
</evidence>
<dbReference type="RefSeq" id="WP_229879558.1">
    <property type="nucleotide sequence ID" value="NZ_BMWH01000010.1"/>
</dbReference>
<accession>A0A918R977</accession>
<dbReference type="SUPFAM" id="SSF48452">
    <property type="entry name" value="TPR-like"/>
    <property type="match status" value="1"/>
</dbReference>
<dbReference type="Proteomes" id="UP000623010">
    <property type="component" value="Unassembled WGS sequence"/>
</dbReference>